<dbReference type="EMBL" id="JBGMEL010000004">
    <property type="protein sequence ID" value="MFA0790008.1"/>
    <property type="molecule type" value="Genomic_DNA"/>
</dbReference>
<dbReference type="PANTHER" id="PTHR30126">
    <property type="entry name" value="HTH-TYPE TRANSCRIPTIONAL REGULATOR"/>
    <property type="match status" value="1"/>
</dbReference>
<protein>
    <submittedName>
        <fullName evidence="6">LysR family transcriptional regulator</fullName>
    </submittedName>
</protein>
<dbReference type="PROSITE" id="PS50931">
    <property type="entry name" value="HTH_LYSR"/>
    <property type="match status" value="1"/>
</dbReference>
<dbReference type="PANTHER" id="PTHR30126:SF98">
    <property type="entry name" value="HTH-TYPE TRANSCRIPTIONAL ACTIVATOR BAUR"/>
    <property type="match status" value="1"/>
</dbReference>
<dbReference type="RefSeq" id="WP_371842892.1">
    <property type="nucleotide sequence ID" value="NZ_JBGMEL010000004.1"/>
</dbReference>
<evidence type="ECO:0000256" key="4">
    <source>
        <dbReference type="ARBA" id="ARBA00023163"/>
    </source>
</evidence>
<dbReference type="SUPFAM" id="SSF53850">
    <property type="entry name" value="Periplasmic binding protein-like II"/>
    <property type="match status" value="1"/>
</dbReference>
<dbReference type="InterPro" id="IPR036388">
    <property type="entry name" value="WH-like_DNA-bd_sf"/>
</dbReference>
<dbReference type="CDD" id="cd05466">
    <property type="entry name" value="PBP2_LTTR_substrate"/>
    <property type="match status" value="1"/>
</dbReference>
<dbReference type="Pfam" id="PF00126">
    <property type="entry name" value="HTH_1"/>
    <property type="match status" value="1"/>
</dbReference>
<evidence type="ECO:0000256" key="3">
    <source>
        <dbReference type="ARBA" id="ARBA00023125"/>
    </source>
</evidence>
<evidence type="ECO:0000256" key="2">
    <source>
        <dbReference type="ARBA" id="ARBA00023015"/>
    </source>
</evidence>
<feature type="domain" description="HTH lysR-type" evidence="5">
    <location>
        <begin position="15"/>
        <end position="74"/>
    </location>
</feature>
<keyword evidence="4" id="KW-0804">Transcription</keyword>
<dbReference type="InterPro" id="IPR036390">
    <property type="entry name" value="WH_DNA-bd_sf"/>
</dbReference>
<dbReference type="Gene3D" id="3.40.190.10">
    <property type="entry name" value="Periplasmic binding protein-like II"/>
    <property type="match status" value="2"/>
</dbReference>
<accession>A0ABV4NLV9</accession>
<dbReference type="Proteomes" id="UP001569414">
    <property type="component" value="Unassembled WGS sequence"/>
</dbReference>
<evidence type="ECO:0000313" key="7">
    <source>
        <dbReference type="Proteomes" id="UP001569414"/>
    </source>
</evidence>
<dbReference type="Gene3D" id="1.10.10.10">
    <property type="entry name" value="Winged helix-like DNA-binding domain superfamily/Winged helix DNA-binding domain"/>
    <property type="match status" value="1"/>
</dbReference>
<evidence type="ECO:0000256" key="1">
    <source>
        <dbReference type="ARBA" id="ARBA00009437"/>
    </source>
</evidence>
<gene>
    <name evidence="6" type="ORF">ACCI51_05570</name>
</gene>
<dbReference type="InterPro" id="IPR000847">
    <property type="entry name" value="LysR_HTH_N"/>
</dbReference>
<name>A0ABV4NLV9_9GAMM</name>
<evidence type="ECO:0000259" key="5">
    <source>
        <dbReference type="PROSITE" id="PS50931"/>
    </source>
</evidence>
<keyword evidence="7" id="KW-1185">Reference proteome</keyword>
<dbReference type="Pfam" id="PF03466">
    <property type="entry name" value="LysR_substrate"/>
    <property type="match status" value="1"/>
</dbReference>
<dbReference type="InterPro" id="IPR005119">
    <property type="entry name" value="LysR_subst-bd"/>
</dbReference>
<comment type="similarity">
    <text evidence="1">Belongs to the LysR transcriptional regulatory family.</text>
</comment>
<sequence>MGKSKSALGGRLSDIDLRLLRVFREVVRAGGLAPAEVTLNIGRSTISVHISDLEARLGMQLCLRSRGRADFKLTPEGEAVYQAILELDGHLEAFKSQVNAIQSHLTGTLRLVLPDDVLDIPQLDLPASIARLRQQAPQLHLEVQLAAPQELELEILADRADVGINPLHARRPGLEYQPLFQHRSILYCGADHPCAKADRVSEELLTQQELAAPSHAVLSGAAHLYRLFPHRSTANHMAARLAMILSGCFVGFLPEYLAQKYVETGDLVPLLAERFHYRIQNAATFKKSSTEHPAVKLFLAGLVIRNPTDSLQQSNAE</sequence>
<dbReference type="SUPFAM" id="SSF46785">
    <property type="entry name" value="Winged helix' DNA-binding domain"/>
    <property type="match status" value="1"/>
</dbReference>
<keyword evidence="2" id="KW-0805">Transcription regulation</keyword>
<reference evidence="6 7" key="1">
    <citation type="submission" date="2024-08" db="EMBL/GenBank/DDBJ databases">
        <authorList>
            <person name="Ishaq N."/>
        </authorList>
    </citation>
    <scope>NUCLEOTIDE SEQUENCE [LARGE SCALE GENOMIC DNA]</scope>
    <source>
        <strain evidence="6 7">JCM 30400</strain>
    </source>
</reference>
<organism evidence="6 7">
    <name type="scientific">Microbulbifer echini</name>
    <dbReference type="NCBI Taxonomy" id="1529067"/>
    <lineage>
        <taxon>Bacteria</taxon>
        <taxon>Pseudomonadati</taxon>
        <taxon>Pseudomonadota</taxon>
        <taxon>Gammaproteobacteria</taxon>
        <taxon>Cellvibrionales</taxon>
        <taxon>Microbulbiferaceae</taxon>
        <taxon>Microbulbifer</taxon>
    </lineage>
</organism>
<proteinExistence type="inferred from homology"/>
<comment type="caution">
    <text evidence="6">The sequence shown here is derived from an EMBL/GenBank/DDBJ whole genome shotgun (WGS) entry which is preliminary data.</text>
</comment>
<evidence type="ECO:0000313" key="6">
    <source>
        <dbReference type="EMBL" id="MFA0790008.1"/>
    </source>
</evidence>
<keyword evidence="3" id="KW-0238">DNA-binding</keyword>